<dbReference type="InterPro" id="IPR034054">
    <property type="entry name" value="Pep_S8_PrcA"/>
</dbReference>
<keyword evidence="10" id="KW-1185">Reference proteome</keyword>
<dbReference type="InterPro" id="IPR015500">
    <property type="entry name" value="Peptidase_S8_subtilisin-rel"/>
</dbReference>
<keyword evidence="3 6" id="KW-0378">Hydrolase</keyword>
<evidence type="ECO:0000259" key="7">
    <source>
        <dbReference type="Pfam" id="PF00082"/>
    </source>
</evidence>
<evidence type="ECO:0000259" key="8">
    <source>
        <dbReference type="Pfam" id="PF22148"/>
    </source>
</evidence>
<dbReference type="EMBL" id="JABBGG010000016">
    <property type="protein sequence ID" value="NML63396.1"/>
    <property type="molecule type" value="Genomic_DNA"/>
</dbReference>
<dbReference type="InterPro" id="IPR036852">
    <property type="entry name" value="Peptidase_S8/S53_dom_sf"/>
</dbReference>
<keyword evidence="4 6" id="KW-0720">Serine protease</keyword>
<evidence type="ECO:0000256" key="3">
    <source>
        <dbReference type="ARBA" id="ARBA00022801"/>
    </source>
</evidence>
<dbReference type="PROSITE" id="PS51892">
    <property type="entry name" value="SUBTILASE"/>
    <property type="match status" value="1"/>
</dbReference>
<evidence type="ECO:0000256" key="1">
    <source>
        <dbReference type="ARBA" id="ARBA00011073"/>
    </source>
</evidence>
<dbReference type="InterPro" id="IPR037045">
    <property type="entry name" value="S8pro/Inhibitor_I9_sf"/>
</dbReference>
<dbReference type="PRINTS" id="PR00723">
    <property type="entry name" value="SUBTILISIN"/>
</dbReference>
<sequence>MIPAGAHAEQPEKFAAGRILVSPRAGLPAAEFNKIIKTHGAHAARKLGGINVYVVDMPPGREKALLQALERNPHVKFVELDGEVTMQMTPSDTYYSTAWHLPKIGAPAAWDVATGSGVTIAILDGGVEASHPDLAGHMVPGWNFFDNNSNTADVNGHGTKVAGVAAAIGNNAVGATGAAWNAKIMPMRISDGAGNITYYSTVANALTWAADHGARVANISYIVSHVAAVQTAAQYMRSKGGVVVASAGNTGAYTANANTSAIITVAGTDSSDVRASWSAYGPIVDVAAPGVSIRTTAVGGAYGSYSGTSFSSPLTAGVVALMLSANPALQPSQVDSILASTADDKGTAGRDDYYGYGRINATRAIAAAKAAVTSDTSVPVVSATVPSATVKGITTVSATATDNVGVTRVELYAGSTLVASDTASPYSFSWDSTTRADGATSLVVKAYDAAGNVGSKTLSVTVANNTIADTTAPVVTIGNPKAGTTVAGNVGVTVSASDNVAVTSTSLYIDGSLKATGNSSLSYTWNSRKGPKGLHTISAVARDGAGNTKTQAVQVTVN</sequence>
<comment type="similarity">
    <text evidence="1 6">Belongs to the peptidase S8 family.</text>
</comment>
<dbReference type="InterPro" id="IPR000209">
    <property type="entry name" value="Peptidase_S8/S53_dom"/>
</dbReference>
<dbReference type="InterPro" id="IPR023828">
    <property type="entry name" value="Peptidase_S8_Ser-AS"/>
</dbReference>
<evidence type="ECO:0000256" key="6">
    <source>
        <dbReference type="PROSITE-ProRule" id="PRU01240"/>
    </source>
</evidence>
<dbReference type="PANTHER" id="PTHR43806:SF11">
    <property type="entry name" value="CEREVISIN-RELATED"/>
    <property type="match status" value="1"/>
</dbReference>
<dbReference type="Gene3D" id="3.40.50.200">
    <property type="entry name" value="Peptidase S8/S53 domain"/>
    <property type="match status" value="1"/>
</dbReference>
<feature type="domain" description="Peptidase S8/S53" evidence="7">
    <location>
        <begin position="115"/>
        <end position="357"/>
    </location>
</feature>
<dbReference type="InterPro" id="IPR050131">
    <property type="entry name" value="Peptidase_S8_subtilisin-like"/>
</dbReference>
<dbReference type="GO" id="GO:0006508">
    <property type="term" value="P:proteolysis"/>
    <property type="evidence" value="ECO:0007669"/>
    <property type="project" value="UniProtKB-KW"/>
</dbReference>
<dbReference type="CDD" id="cd07498">
    <property type="entry name" value="Peptidases_S8_15"/>
    <property type="match status" value="1"/>
</dbReference>
<dbReference type="InterPro" id="IPR022398">
    <property type="entry name" value="Peptidase_S8_His-AS"/>
</dbReference>
<dbReference type="Gene3D" id="3.30.70.80">
    <property type="entry name" value="Peptidase S8 propeptide/proteinase inhibitor I9"/>
    <property type="match status" value="1"/>
</dbReference>
<protein>
    <submittedName>
        <fullName evidence="9">S8 family serine peptidase</fullName>
    </submittedName>
</protein>
<dbReference type="PROSITE" id="PS00138">
    <property type="entry name" value="SUBTILASE_SER"/>
    <property type="match status" value="1"/>
</dbReference>
<evidence type="ECO:0000313" key="9">
    <source>
        <dbReference type="EMBL" id="NML63396.1"/>
    </source>
</evidence>
<dbReference type="Pfam" id="PF00082">
    <property type="entry name" value="Peptidase_S8"/>
    <property type="match status" value="1"/>
</dbReference>
<dbReference type="InterPro" id="IPR017315">
    <property type="entry name" value="Pep_S8A_subtilisin_pbac-2"/>
</dbReference>
<evidence type="ECO:0000256" key="4">
    <source>
        <dbReference type="ARBA" id="ARBA00022825"/>
    </source>
</evidence>
<dbReference type="GO" id="GO:0004252">
    <property type="term" value="F:serine-type endopeptidase activity"/>
    <property type="evidence" value="ECO:0007669"/>
    <property type="project" value="UniProtKB-UniRule"/>
</dbReference>
<accession>A0A848HN98</accession>
<evidence type="ECO:0000313" key="10">
    <source>
        <dbReference type="Proteomes" id="UP000583752"/>
    </source>
</evidence>
<name>A0A848HN98_9BURK</name>
<evidence type="ECO:0000256" key="5">
    <source>
        <dbReference type="PIRSR" id="PIRSR615500-1"/>
    </source>
</evidence>
<feature type="domain" description="Fervidolysin-like N-terminal prodomain" evidence="8">
    <location>
        <begin position="5"/>
        <end position="80"/>
    </location>
</feature>
<feature type="active site" description="Charge relay system" evidence="5 6">
    <location>
        <position position="157"/>
    </location>
</feature>
<dbReference type="AlphaFoldDB" id="A0A848HN98"/>
<feature type="active site" description="Charge relay system" evidence="5 6">
    <location>
        <position position="309"/>
    </location>
</feature>
<dbReference type="SUPFAM" id="SSF52743">
    <property type="entry name" value="Subtilisin-like"/>
    <property type="match status" value="1"/>
</dbReference>
<dbReference type="PANTHER" id="PTHR43806">
    <property type="entry name" value="PEPTIDASE S8"/>
    <property type="match status" value="1"/>
</dbReference>
<dbReference type="Pfam" id="PF17957">
    <property type="entry name" value="Big_7"/>
    <property type="match status" value="2"/>
</dbReference>
<proteinExistence type="inferred from homology"/>
<dbReference type="PIRSF" id="PIRSF037901">
    <property type="entry name" value="Subtilisin_rel_Nmul_A1891"/>
    <property type="match status" value="1"/>
</dbReference>
<dbReference type="Pfam" id="PF22148">
    <property type="entry name" value="Fervidolysin_NPro-like"/>
    <property type="match status" value="1"/>
</dbReference>
<comment type="caution">
    <text evidence="9">The sequence shown here is derived from an EMBL/GenBank/DDBJ whole genome shotgun (WGS) entry which is preliminary data.</text>
</comment>
<evidence type="ECO:0000256" key="2">
    <source>
        <dbReference type="ARBA" id="ARBA00022670"/>
    </source>
</evidence>
<organism evidence="9 10">
    <name type="scientific">Massilia polaris</name>
    <dbReference type="NCBI Taxonomy" id="2728846"/>
    <lineage>
        <taxon>Bacteria</taxon>
        <taxon>Pseudomonadati</taxon>
        <taxon>Pseudomonadota</taxon>
        <taxon>Betaproteobacteria</taxon>
        <taxon>Burkholderiales</taxon>
        <taxon>Oxalobacteraceae</taxon>
        <taxon>Telluria group</taxon>
        <taxon>Massilia</taxon>
    </lineage>
</organism>
<dbReference type="InterPro" id="IPR013783">
    <property type="entry name" value="Ig-like_fold"/>
</dbReference>
<keyword evidence="2 6" id="KW-0645">Protease</keyword>
<dbReference type="PROSITE" id="PS00137">
    <property type="entry name" value="SUBTILASE_HIS"/>
    <property type="match status" value="1"/>
</dbReference>
<dbReference type="InterPro" id="IPR054399">
    <property type="entry name" value="Fervidolysin-like_N_prodom"/>
</dbReference>
<gene>
    <name evidence="9" type="ORF">HHL21_20350</name>
</gene>
<feature type="active site" description="Charge relay system" evidence="5 6">
    <location>
        <position position="124"/>
    </location>
</feature>
<reference evidence="9 10" key="1">
    <citation type="submission" date="2020-04" db="EMBL/GenBank/DDBJ databases">
        <title>Massilia sp. RP-1-19 isolated from soil.</title>
        <authorList>
            <person name="Dahal R.H."/>
        </authorList>
    </citation>
    <scope>NUCLEOTIDE SEQUENCE [LARGE SCALE GENOMIC DNA]</scope>
    <source>
        <strain evidence="9 10">RP-1-19</strain>
    </source>
</reference>
<dbReference type="Proteomes" id="UP000583752">
    <property type="component" value="Unassembled WGS sequence"/>
</dbReference>
<dbReference type="Gene3D" id="2.60.40.10">
    <property type="entry name" value="Immunoglobulins"/>
    <property type="match status" value="2"/>
</dbReference>